<dbReference type="EMBL" id="QUBG01000003">
    <property type="protein sequence ID" value="TPR44118.1"/>
    <property type="molecule type" value="Genomic_DNA"/>
</dbReference>
<protein>
    <submittedName>
        <fullName evidence="2">Type I-E CRISPR-associated protein Cas5/CasD</fullName>
    </submittedName>
</protein>
<dbReference type="GO" id="GO:0003723">
    <property type="term" value="F:RNA binding"/>
    <property type="evidence" value="ECO:0007669"/>
    <property type="project" value="InterPro"/>
</dbReference>
<reference evidence="2" key="1">
    <citation type="submission" date="2018-08" db="EMBL/GenBank/DDBJ databases">
        <title>Comparative genomics of wild bee and flower associated Lactobacillus reveals potential adaptation to the bee host.</title>
        <authorList>
            <person name="Vuong H.Q."/>
            <person name="Mcfrederick Q.S."/>
        </authorList>
    </citation>
    <scope>NUCLEOTIDE SEQUENCE</scope>
    <source>
        <strain evidence="2">HV_63</strain>
    </source>
</reference>
<dbReference type="GO" id="GO:0043571">
    <property type="term" value="P:maintenance of CRISPR repeat elements"/>
    <property type="evidence" value="ECO:0007669"/>
    <property type="project" value="InterPro"/>
</dbReference>
<dbReference type="InterPro" id="IPR013422">
    <property type="entry name" value="CRISPR-assoc_prot_Cas5_N"/>
</dbReference>
<dbReference type="NCBIfam" id="TIGR02593">
    <property type="entry name" value="CRISPR_cas5"/>
    <property type="match status" value="1"/>
</dbReference>
<dbReference type="InterPro" id="IPR021124">
    <property type="entry name" value="CRISPR-assoc_prot_Cas5"/>
</dbReference>
<gene>
    <name evidence="2" type="primary">cas5e</name>
    <name evidence="2" type="ORF">DY130_03510</name>
</gene>
<dbReference type="RefSeq" id="WP_140934397.1">
    <property type="nucleotide sequence ID" value="NZ_QUBF01000003.1"/>
</dbReference>
<dbReference type="Proteomes" id="UP000784700">
    <property type="component" value="Unassembled WGS sequence"/>
</dbReference>
<accession>A0A9Q8IM70</accession>
<name>A0A9Q8IM70_9LACO</name>
<dbReference type="NCBIfam" id="TIGR01868">
    <property type="entry name" value="casD_Cas5e"/>
    <property type="match status" value="1"/>
</dbReference>
<dbReference type="AlphaFoldDB" id="A0A9Q8IM70"/>
<sequence>MKTILMKFSGPLQSWGTNSHYENRQTNRFPSKSAVIGMIAAAMGYRRDENEKLKKLRTLSFGVRVDQPGNILSDFQIATSYKPNGTKNRNYVTNRYYLQDAVFVVAIGSEDEKLISEINKRLESPYFQIYLGRKSCPINNDYLIDNHKIEEQGLIENLEKIPWQAAKWYQRRCINQELNPLYICADSNLLDNEYYQMIRDSPQSFAQGKTSSSYNTSDRREYELRSVGYIDNIDINAII</sequence>
<dbReference type="GeneID" id="58108328"/>
<dbReference type="CDD" id="cd09645">
    <property type="entry name" value="Cas5_I-E"/>
    <property type="match status" value="1"/>
</dbReference>
<evidence type="ECO:0000313" key="3">
    <source>
        <dbReference type="Proteomes" id="UP000784700"/>
    </source>
</evidence>
<organism evidence="2 3">
    <name type="scientific">Apilactobacillus micheneri</name>
    <dbReference type="NCBI Taxonomy" id="1899430"/>
    <lineage>
        <taxon>Bacteria</taxon>
        <taxon>Bacillati</taxon>
        <taxon>Bacillota</taxon>
        <taxon>Bacilli</taxon>
        <taxon>Lactobacillales</taxon>
        <taxon>Lactobacillaceae</taxon>
        <taxon>Apilactobacillus</taxon>
    </lineage>
</organism>
<dbReference type="Gene3D" id="3.30.70.2660">
    <property type="match status" value="1"/>
</dbReference>
<evidence type="ECO:0000313" key="2">
    <source>
        <dbReference type="EMBL" id="TPR44118.1"/>
    </source>
</evidence>
<dbReference type="GO" id="GO:0051607">
    <property type="term" value="P:defense response to virus"/>
    <property type="evidence" value="ECO:0007669"/>
    <property type="project" value="UniProtKB-KW"/>
</dbReference>
<comment type="caution">
    <text evidence="2">The sequence shown here is derived from an EMBL/GenBank/DDBJ whole genome shotgun (WGS) entry which is preliminary data.</text>
</comment>
<keyword evidence="1" id="KW-0051">Antiviral defense</keyword>
<dbReference type="InterPro" id="IPR010147">
    <property type="entry name" value="CRISPR-assoc_prot_CasD"/>
</dbReference>
<proteinExistence type="predicted"/>
<dbReference type="Pfam" id="PF09704">
    <property type="entry name" value="Cas_Cas5d"/>
    <property type="match status" value="1"/>
</dbReference>
<evidence type="ECO:0000256" key="1">
    <source>
        <dbReference type="ARBA" id="ARBA00023118"/>
    </source>
</evidence>